<evidence type="ECO:0000256" key="1">
    <source>
        <dbReference type="ARBA" id="ARBA00004429"/>
    </source>
</evidence>
<dbReference type="PIRSF" id="PIRSF004925">
    <property type="entry name" value="HcaT"/>
    <property type="match status" value="1"/>
</dbReference>
<evidence type="ECO:0000259" key="9">
    <source>
        <dbReference type="Pfam" id="PF12832"/>
    </source>
</evidence>
<evidence type="ECO:0000256" key="7">
    <source>
        <dbReference type="ARBA" id="ARBA00023136"/>
    </source>
</evidence>
<sequence length="396" mass="39838">MGTETARDHAALRLSVLHVANFFVIGIVMPYLPVWLEARGLSAPQIGIVLAVPLVVRVLTMPFVTGLADGPLGAARLIVLLDCGVAAGYVALGLVDGFFPIVLIAAAAALCQGPVVPLSDLLTTALVLQRPKLDYGRIRMWGSAAYLAANLAGGALIAALGAPAIVRVVAAAAPAAAGLALLAPDAHRQAARATGEGVVPADADGRSIALWLMIGASSLVQSSHAMVYTFGSLHWQHAGFGDRTIGLLWAIGVLAEVGLFMLAGGVVARGIGGLRFVVAGGLFASLRFAGMAADPGLAGTMVLQPLHAATFGASHLGAMAALGALVPARCRGRWQGTLTAANGLALAGATLASGPLYRTFGAQAFAAMVPLGLAGAALAVVAARVVRQPQSEGVGG</sequence>
<dbReference type="InterPro" id="IPR024989">
    <property type="entry name" value="MFS_assoc_dom"/>
</dbReference>
<evidence type="ECO:0000256" key="3">
    <source>
        <dbReference type="ARBA" id="ARBA00022475"/>
    </source>
</evidence>
<dbReference type="NCBIfam" id="NF037955">
    <property type="entry name" value="mfs"/>
    <property type="match status" value="1"/>
</dbReference>
<feature type="transmembrane region" description="Helical" evidence="8">
    <location>
        <begin position="338"/>
        <end position="357"/>
    </location>
</feature>
<proteinExistence type="predicted"/>
<keyword evidence="4" id="KW-0997">Cell inner membrane</keyword>
<dbReference type="EMBL" id="JASJEV010000005">
    <property type="protein sequence ID" value="MDJ1158501.1"/>
    <property type="molecule type" value="Genomic_DNA"/>
</dbReference>
<name>A0ABT7AIT7_9HYPH</name>
<evidence type="ECO:0000256" key="5">
    <source>
        <dbReference type="ARBA" id="ARBA00022692"/>
    </source>
</evidence>
<feature type="transmembrane region" description="Helical" evidence="8">
    <location>
        <begin position="274"/>
        <end position="293"/>
    </location>
</feature>
<feature type="transmembrane region" description="Helical" evidence="8">
    <location>
        <begin position="305"/>
        <end position="326"/>
    </location>
</feature>
<feature type="domain" description="Major facilitator superfamily associated" evidence="9">
    <location>
        <begin position="13"/>
        <end position="363"/>
    </location>
</feature>
<dbReference type="InterPro" id="IPR036259">
    <property type="entry name" value="MFS_trans_sf"/>
</dbReference>
<comment type="subcellular location">
    <subcellularLocation>
        <location evidence="1">Cell inner membrane</location>
        <topology evidence="1">Multi-pass membrane protein</topology>
    </subcellularLocation>
</comment>
<evidence type="ECO:0000256" key="2">
    <source>
        <dbReference type="ARBA" id="ARBA00022448"/>
    </source>
</evidence>
<evidence type="ECO:0000313" key="10">
    <source>
        <dbReference type="EMBL" id="MDJ1158501.1"/>
    </source>
</evidence>
<dbReference type="Proteomes" id="UP001321492">
    <property type="component" value="Unassembled WGS sequence"/>
</dbReference>
<keyword evidence="7 8" id="KW-0472">Membrane</keyword>
<dbReference type="RefSeq" id="WP_283740493.1">
    <property type="nucleotide sequence ID" value="NZ_JASJEV010000005.1"/>
</dbReference>
<evidence type="ECO:0000256" key="6">
    <source>
        <dbReference type="ARBA" id="ARBA00022989"/>
    </source>
</evidence>
<dbReference type="Pfam" id="PF12832">
    <property type="entry name" value="MFS_1_like"/>
    <property type="match status" value="1"/>
</dbReference>
<keyword evidence="2" id="KW-0813">Transport</keyword>
<gene>
    <name evidence="10" type="ORF">QNA08_09665</name>
</gene>
<dbReference type="Gene3D" id="1.20.1250.20">
    <property type="entry name" value="MFS general substrate transporter like domains"/>
    <property type="match status" value="2"/>
</dbReference>
<protein>
    <submittedName>
        <fullName evidence="10">MFS transporter</fullName>
    </submittedName>
</protein>
<dbReference type="InterPro" id="IPR026032">
    <property type="entry name" value="HcaT-like"/>
</dbReference>
<feature type="transmembrane region" description="Helical" evidence="8">
    <location>
        <begin position="247"/>
        <end position="267"/>
    </location>
</feature>
<feature type="transmembrane region" description="Helical" evidence="8">
    <location>
        <begin position="46"/>
        <end position="65"/>
    </location>
</feature>
<dbReference type="PANTHER" id="PTHR23522">
    <property type="entry name" value="BLL5896 PROTEIN"/>
    <property type="match status" value="1"/>
</dbReference>
<feature type="transmembrane region" description="Helical" evidence="8">
    <location>
        <begin position="208"/>
        <end position="227"/>
    </location>
</feature>
<comment type="caution">
    <text evidence="10">The sequence shown here is derived from an EMBL/GenBank/DDBJ whole genome shotgun (WGS) entry which is preliminary data.</text>
</comment>
<organism evidence="10 11">
    <name type="scientific">Chelatococcus albus</name>
    <dbReference type="NCBI Taxonomy" id="3047466"/>
    <lineage>
        <taxon>Bacteria</taxon>
        <taxon>Pseudomonadati</taxon>
        <taxon>Pseudomonadota</taxon>
        <taxon>Alphaproteobacteria</taxon>
        <taxon>Hyphomicrobiales</taxon>
        <taxon>Chelatococcaceae</taxon>
        <taxon>Chelatococcus</taxon>
    </lineage>
</organism>
<keyword evidence="5 8" id="KW-0812">Transmembrane</keyword>
<feature type="transmembrane region" description="Helical" evidence="8">
    <location>
        <begin position="363"/>
        <end position="383"/>
    </location>
</feature>
<reference evidence="10 11" key="1">
    <citation type="submission" date="2023-05" db="EMBL/GenBank/DDBJ databases">
        <title>Chelatococcus sp. nov., a moderately thermophilic bacterium isolated from hot spring microbial mat.</title>
        <authorList>
            <person name="Hu C.-J."/>
            <person name="Li W.-J."/>
        </authorList>
    </citation>
    <scope>NUCLEOTIDE SEQUENCE [LARGE SCALE GENOMIC DNA]</scope>
    <source>
        <strain evidence="10 11">SYSU G07232</strain>
    </source>
</reference>
<accession>A0ABT7AIT7</accession>
<evidence type="ECO:0000313" key="11">
    <source>
        <dbReference type="Proteomes" id="UP001321492"/>
    </source>
</evidence>
<feature type="transmembrane region" description="Helical" evidence="8">
    <location>
        <begin position="140"/>
        <end position="158"/>
    </location>
</feature>
<evidence type="ECO:0000256" key="8">
    <source>
        <dbReference type="SAM" id="Phobius"/>
    </source>
</evidence>
<evidence type="ECO:0000256" key="4">
    <source>
        <dbReference type="ARBA" id="ARBA00022519"/>
    </source>
</evidence>
<keyword evidence="11" id="KW-1185">Reference proteome</keyword>
<feature type="transmembrane region" description="Helical" evidence="8">
    <location>
        <begin position="12"/>
        <end position="34"/>
    </location>
</feature>
<keyword evidence="3" id="KW-1003">Cell membrane</keyword>
<dbReference type="SUPFAM" id="SSF103473">
    <property type="entry name" value="MFS general substrate transporter"/>
    <property type="match status" value="1"/>
</dbReference>
<dbReference type="PANTHER" id="PTHR23522:SF10">
    <property type="entry name" value="3-PHENYLPROPIONIC ACID TRANSPORTER-RELATED"/>
    <property type="match status" value="1"/>
</dbReference>
<keyword evidence="6 8" id="KW-1133">Transmembrane helix</keyword>